<dbReference type="PIRSF" id="PIRSF038973">
    <property type="entry name" value="SpoIIM"/>
    <property type="match status" value="1"/>
</dbReference>
<dbReference type="EMBL" id="JACRTG010000020">
    <property type="protein sequence ID" value="MBC8588408.1"/>
    <property type="molecule type" value="Genomic_DNA"/>
</dbReference>
<keyword evidence="1" id="KW-0472">Membrane</keyword>
<reference evidence="2" key="1">
    <citation type="submission" date="2020-08" db="EMBL/GenBank/DDBJ databases">
        <title>Genome public.</title>
        <authorList>
            <person name="Liu C."/>
            <person name="Sun Q."/>
        </authorList>
    </citation>
    <scope>NUCLEOTIDE SEQUENCE</scope>
    <source>
        <strain evidence="2">BX21</strain>
    </source>
</reference>
<gene>
    <name evidence="2" type="ORF">H8707_09155</name>
</gene>
<keyword evidence="1" id="KW-0812">Transmembrane</keyword>
<sequence>MNLIRFKNLFKKHFQNSFSFYFLLMLIFTVGIIFGAVLIKALGDSPKEILLLKYSSAYFYNVFNNNYNKGGIFKKALFNNLIFIGITYLAGLANFGFIITPLIIFLNGGLLGYSVGYLTYNYGLKGFFISILGFYPQYIFYVVAIVSIGALSMTMSYKYKFSGSLKINKTKKLELIDYTFFIIVLTLILIIGCSYEGFISPIFLNLIN</sequence>
<dbReference type="Pfam" id="PF01944">
    <property type="entry name" value="SpoIIM"/>
    <property type="match status" value="1"/>
</dbReference>
<evidence type="ECO:0000256" key="1">
    <source>
        <dbReference type="SAM" id="Phobius"/>
    </source>
</evidence>
<dbReference type="InterPro" id="IPR014196">
    <property type="entry name" value="SpoIIM"/>
</dbReference>
<protein>
    <submittedName>
        <fullName evidence="2">Stage II sporulation protein M</fullName>
    </submittedName>
</protein>
<feature type="transmembrane region" description="Helical" evidence="1">
    <location>
        <begin position="175"/>
        <end position="198"/>
    </location>
</feature>
<comment type="caution">
    <text evidence="2">The sequence shown here is derived from an EMBL/GenBank/DDBJ whole genome shotgun (WGS) entry which is preliminary data.</text>
</comment>
<evidence type="ECO:0000313" key="3">
    <source>
        <dbReference type="Proteomes" id="UP000601171"/>
    </source>
</evidence>
<name>A0A926ERI6_9FIRM</name>
<organism evidence="2 3">
    <name type="scientific">Paratissierella segnis</name>
    <dbReference type="NCBI Taxonomy" id="2763679"/>
    <lineage>
        <taxon>Bacteria</taxon>
        <taxon>Bacillati</taxon>
        <taxon>Bacillota</taxon>
        <taxon>Tissierellia</taxon>
        <taxon>Tissierellales</taxon>
        <taxon>Tissierellaceae</taxon>
        <taxon>Paratissierella</taxon>
    </lineage>
</organism>
<feature type="transmembrane region" description="Helical" evidence="1">
    <location>
        <begin position="20"/>
        <end position="43"/>
    </location>
</feature>
<feature type="transmembrane region" description="Helical" evidence="1">
    <location>
        <begin position="126"/>
        <end position="154"/>
    </location>
</feature>
<keyword evidence="1" id="KW-1133">Transmembrane helix</keyword>
<feature type="transmembrane region" description="Helical" evidence="1">
    <location>
        <begin position="81"/>
        <end position="106"/>
    </location>
</feature>
<dbReference type="Proteomes" id="UP000601171">
    <property type="component" value="Unassembled WGS sequence"/>
</dbReference>
<dbReference type="InterPro" id="IPR002798">
    <property type="entry name" value="SpoIIM-like"/>
</dbReference>
<evidence type="ECO:0000313" key="2">
    <source>
        <dbReference type="EMBL" id="MBC8588408.1"/>
    </source>
</evidence>
<proteinExistence type="predicted"/>
<keyword evidence="3" id="KW-1185">Reference proteome</keyword>
<dbReference type="AlphaFoldDB" id="A0A926ERI6"/>
<dbReference type="RefSeq" id="WP_262429864.1">
    <property type="nucleotide sequence ID" value="NZ_JACRTG010000020.1"/>
</dbReference>
<accession>A0A926ERI6</accession>